<reference evidence="2 3" key="1">
    <citation type="journal article" date="2014" name="Agronomy (Basel)">
        <title>A Draft Genome Sequence for Ensete ventricosum, the Drought-Tolerant Tree Against Hunger.</title>
        <authorList>
            <person name="Harrison J."/>
            <person name="Moore K.A."/>
            <person name="Paszkiewicz K."/>
            <person name="Jones T."/>
            <person name="Grant M."/>
            <person name="Ambacheew D."/>
            <person name="Muzemil S."/>
            <person name="Studholme D.J."/>
        </authorList>
    </citation>
    <scope>NUCLEOTIDE SEQUENCE [LARGE SCALE GENOMIC DNA]</scope>
</reference>
<dbReference type="AlphaFoldDB" id="A0A426ZLC9"/>
<feature type="compositionally biased region" description="Basic and acidic residues" evidence="1">
    <location>
        <begin position="56"/>
        <end position="69"/>
    </location>
</feature>
<name>A0A426ZLC9_ENSVE</name>
<dbReference type="EMBL" id="AMZH03006087">
    <property type="protein sequence ID" value="RRT64704.1"/>
    <property type="molecule type" value="Genomic_DNA"/>
</dbReference>
<organism evidence="2 3">
    <name type="scientific">Ensete ventricosum</name>
    <name type="common">Abyssinian banana</name>
    <name type="synonym">Musa ensete</name>
    <dbReference type="NCBI Taxonomy" id="4639"/>
    <lineage>
        <taxon>Eukaryota</taxon>
        <taxon>Viridiplantae</taxon>
        <taxon>Streptophyta</taxon>
        <taxon>Embryophyta</taxon>
        <taxon>Tracheophyta</taxon>
        <taxon>Spermatophyta</taxon>
        <taxon>Magnoliopsida</taxon>
        <taxon>Liliopsida</taxon>
        <taxon>Zingiberales</taxon>
        <taxon>Musaceae</taxon>
        <taxon>Ensete</taxon>
    </lineage>
</organism>
<protein>
    <submittedName>
        <fullName evidence="2">Uncharacterized protein</fullName>
    </submittedName>
</protein>
<evidence type="ECO:0000313" key="3">
    <source>
        <dbReference type="Proteomes" id="UP000287651"/>
    </source>
</evidence>
<accession>A0A426ZLC9</accession>
<comment type="caution">
    <text evidence="2">The sequence shown here is derived from an EMBL/GenBank/DDBJ whole genome shotgun (WGS) entry which is preliminary data.</text>
</comment>
<sequence>MTVLRRPRVAVAKPGATDTKKMRKKKKKWSPLGSDSRAGGGPERTAQIFAAATTSRSKEKVTRGSRSLESDAPLASPLHSNNSLDTDLAIH</sequence>
<feature type="region of interest" description="Disordered" evidence="1">
    <location>
        <begin position="1"/>
        <end position="91"/>
    </location>
</feature>
<dbReference type="Proteomes" id="UP000287651">
    <property type="component" value="Unassembled WGS sequence"/>
</dbReference>
<evidence type="ECO:0000256" key="1">
    <source>
        <dbReference type="SAM" id="MobiDB-lite"/>
    </source>
</evidence>
<evidence type="ECO:0000313" key="2">
    <source>
        <dbReference type="EMBL" id="RRT64704.1"/>
    </source>
</evidence>
<gene>
    <name evidence="2" type="ORF">B296_00032909</name>
</gene>
<proteinExistence type="predicted"/>